<keyword evidence="2" id="KW-1133">Transmembrane helix</keyword>
<dbReference type="Proteomes" id="UP000054498">
    <property type="component" value="Unassembled WGS sequence"/>
</dbReference>
<keyword evidence="2" id="KW-0472">Membrane</keyword>
<evidence type="ECO:0000256" key="1">
    <source>
        <dbReference type="SAM" id="MobiDB-lite"/>
    </source>
</evidence>
<dbReference type="GeneID" id="25726804"/>
<feature type="transmembrane region" description="Helical" evidence="2">
    <location>
        <begin position="99"/>
        <end position="122"/>
    </location>
</feature>
<feature type="compositionally biased region" description="Low complexity" evidence="1">
    <location>
        <begin position="300"/>
        <end position="315"/>
    </location>
</feature>
<feature type="region of interest" description="Disordered" evidence="1">
    <location>
        <begin position="147"/>
        <end position="212"/>
    </location>
</feature>
<sequence>MALYQSAKEVANRTTQSLAETAVWSGQLIKDKWRNHKPTTLLGWTAFVGAALLTIATVSSALVALSAVLIATCWVGVFVYAFLVSVSTVAAVMVGGSTLFFAGTCAVCGFTILSAATSAYVARSVYRRIKAATYSYLDWPASPAVAPKQQAAQPPQGRLAAPASGPAEAAPQQPAHPVTLPVSSSSPPVPGPPSPAPGAARPSAAAATEQREPLLAKASPIDASDAQPAALLTQLPTPRPSSPALGAYRGSPNRGATASPPKPAPRSPAPTSGDSLRRPGDLRLRGAQPVKPASKRDHISPAASMASPTSMASPSNLTSSSSRIDAAQELVAV</sequence>
<feature type="region of interest" description="Disordered" evidence="1">
    <location>
        <begin position="227"/>
        <end position="333"/>
    </location>
</feature>
<evidence type="ECO:0000313" key="3">
    <source>
        <dbReference type="EMBL" id="KIZ07273.1"/>
    </source>
</evidence>
<dbReference type="STRING" id="145388.A0A0D2KAI2"/>
<proteinExistence type="predicted"/>
<keyword evidence="2" id="KW-0812">Transmembrane</keyword>
<evidence type="ECO:0000313" key="4">
    <source>
        <dbReference type="Proteomes" id="UP000054498"/>
    </source>
</evidence>
<organism evidence="3 4">
    <name type="scientific">Monoraphidium neglectum</name>
    <dbReference type="NCBI Taxonomy" id="145388"/>
    <lineage>
        <taxon>Eukaryota</taxon>
        <taxon>Viridiplantae</taxon>
        <taxon>Chlorophyta</taxon>
        <taxon>core chlorophytes</taxon>
        <taxon>Chlorophyceae</taxon>
        <taxon>CS clade</taxon>
        <taxon>Sphaeropleales</taxon>
        <taxon>Selenastraceae</taxon>
        <taxon>Monoraphidium</taxon>
    </lineage>
</organism>
<dbReference type="RefSeq" id="XP_013906292.1">
    <property type="nucleotide sequence ID" value="XM_014050838.1"/>
</dbReference>
<feature type="compositionally biased region" description="Low complexity" evidence="1">
    <location>
        <begin position="197"/>
        <end position="207"/>
    </location>
</feature>
<accession>A0A0D2KAI2</accession>
<gene>
    <name evidence="3" type="ORF">MNEG_0686</name>
</gene>
<dbReference type="EMBL" id="KK100277">
    <property type="protein sequence ID" value="KIZ07273.1"/>
    <property type="molecule type" value="Genomic_DNA"/>
</dbReference>
<feature type="transmembrane region" description="Helical" evidence="2">
    <location>
        <begin position="72"/>
        <end position="93"/>
    </location>
</feature>
<keyword evidence="4" id="KW-1185">Reference proteome</keyword>
<name>A0A0D2KAI2_9CHLO</name>
<feature type="compositionally biased region" description="Basic and acidic residues" evidence="1">
    <location>
        <begin position="275"/>
        <end position="284"/>
    </location>
</feature>
<dbReference type="AlphaFoldDB" id="A0A0D2KAI2"/>
<feature type="transmembrane region" description="Helical" evidence="2">
    <location>
        <begin position="41"/>
        <end position="65"/>
    </location>
</feature>
<feature type="compositionally biased region" description="Pro residues" evidence="1">
    <location>
        <begin position="187"/>
        <end position="196"/>
    </location>
</feature>
<protein>
    <submittedName>
        <fullName evidence="3">Uncharacterized protein</fullName>
    </submittedName>
</protein>
<evidence type="ECO:0000256" key="2">
    <source>
        <dbReference type="SAM" id="Phobius"/>
    </source>
</evidence>
<reference evidence="3 4" key="1">
    <citation type="journal article" date="2013" name="BMC Genomics">
        <title>Reconstruction of the lipid metabolism for the microalga Monoraphidium neglectum from its genome sequence reveals characteristics suitable for biofuel production.</title>
        <authorList>
            <person name="Bogen C."/>
            <person name="Al-Dilaimi A."/>
            <person name="Albersmeier A."/>
            <person name="Wichmann J."/>
            <person name="Grundmann M."/>
            <person name="Rupp O."/>
            <person name="Lauersen K.J."/>
            <person name="Blifernez-Klassen O."/>
            <person name="Kalinowski J."/>
            <person name="Goesmann A."/>
            <person name="Mussgnug J.H."/>
            <person name="Kruse O."/>
        </authorList>
    </citation>
    <scope>NUCLEOTIDE SEQUENCE [LARGE SCALE GENOMIC DNA]</scope>
    <source>
        <strain evidence="3 4">SAG 48.87</strain>
    </source>
</reference>
<feature type="compositionally biased region" description="Low complexity" evidence="1">
    <location>
        <begin position="147"/>
        <end position="186"/>
    </location>
</feature>
<dbReference type="KEGG" id="mng:MNEG_0686"/>